<dbReference type="InterPro" id="IPR011009">
    <property type="entry name" value="Kinase-like_dom_sf"/>
</dbReference>
<protein>
    <submittedName>
        <fullName evidence="9">Kinase-like domain-containing protein</fullName>
    </submittedName>
</protein>
<comment type="caution">
    <text evidence="9">The sequence shown here is derived from an EMBL/GenBank/DDBJ whole genome shotgun (WGS) entry which is preliminary data.</text>
</comment>
<dbReference type="Pfam" id="PF00069">
    <property type="entry name" value="Pkinase"/>
    <property type="match status" value="1"/>
</dbReference>
<dbReference type="GO" id="GO:0005737">
    <property type="term" value="C:cytoplasm"/>
    <property type="evidence" value="ECO:0007669"/>
    <property type="project" value="TreeGrafter"/>
</dbReference>
<dbReference type="OrthoDB" id="193931at2759"/>
<evidence type="ECO:0000313" key="9">
    <source>
        <dbReference type="EMBL" id="ORZ35769.1"/>
    </source>
</evidence>
<keyword evidence="5 9" id="KW-0418">Kinase</keyword>
<gene>
    <name evidence="9" type="ORF">BCR44DRAFT_118123</name>
</gene>
<evidence type="ECO:0000313" key="10">
    <source>
        <dbReference type="Proteomes" id="UP000193411"/>
    </source>
</evidence>
<dbReference type="GO" id="GO:0005524">
    <property type="term" value="F:ATP binding"/>
    <property type="evidence" value="ECO:0007669"/>
    <property type="project" value="UniProtKB-KW"/>
</dbReference>
<evidence type="ECO:0000256" key="6">
    <source>
        <dbReference type="ARBA" id="ARBA00022840"/>
    </source>
</evidence>
<name>A0A1Y2HMI4_9FUNG</name>
<keyword evidence="4" id="KW-0547">Nucleotide-binding</keyword>
<dbReference type="PANTHER" id="PTHR24346">
    <property type="entry name" value="MAP/MICROTUBULE AFFINITY-REGULATING KINASE"/>
    <property type="match status" value="1"/>
</dbReference>
<dbReference type="PANTHER" id="PTHR24346:SF82">
    <property type="entry name" value="KP78A-RELATED"/>
    <property type="match status" value="1"/>
</dbReference>
<dbReference type="Gene3D" id="1.10.510.10">
    <property type="entry name" value="Transferase(Phosphotransferase) domain 1"/>
    <property type="match status" value="1"/>
</dbReference>
<evidence type="ECO:0000256" key="2">
    <source>
        <dbReference type="ARBA" id="ARBA00022527"/>
    </source>
</evidence>
<organism evidence="9 10">
    <name type="scientific">Catenaria anguillulae PL171</name>
    <dbReference type="NCBI Taxonomy" id="765915"/>
    <lineage>
        <taxon>Eukaryota</taxon>
        <taxon>Fungi</taxon>
        <taxon>Fungi incertae sedis</taxon>
        <taxon>Blastocladiomycota</taxon>
        <taxon>Blastocladiomycetes</taxon>
        <taxon>Blastocladiales</taxon>
        <taxon>Catenariaceae</taxon>
        <taxon>Catenaria</taxon>
    </lineage>
</organism>
<reference evidence="9 10" key="1">
    <citation type="submission" date="2016-07" db="EMBL/GenBank/DDBJ databases">
        <title>Pervasive Adenine N6-methylation of Active Genes in Fungi.</title>
        <authorList>
            <consortium name="DOE Joint Genome Institute"/>
            <person name="Mondo S.J."/>
            <person name="Dannebaum R.O."/>
            <person name="Kuo R.C."/>
            <person name="Labutti K."/>
            <person name="Haridas S."/>
            <person name="Kuo A."/>
            <person name="Salamov A."/>
            <person name="Ahrendt S.R."/>
            <person name="Lipzen A."/>
            <person name="Sullivan W."/>
            <person name="Andreopoulos W.B."/>
            <person name="Clum A."/>
            <person name="Lindquist E."/>
            <person name="Daum C."/>
            <person name="Ramamoorthy G.K."/>
            <person name="Gryganskyi A."/>
            <person name="Culley D."/>
            <person name="Magnuson J.K."/>
            <person name="James T.Y."/>
            <person name="O'Malley M.A."/>
            <person name="Stajich J.E."/>
            <person name="Spatafora J.W."/>
            <person name="Visel A."/>
            <person name="Grigoriev I.V."/>
        </authorList>
    </citation>
    <scope>NUCLEOTIDE SEQUENCE [LARGE SCALE GENOMIC DNA]</scope>
    <source>
        <strain evidence="9 10">PL171</strain>
    </source>
</reference>
<keyword evidence="10" id="KW-1185">Reference proteome</keyword>
<dbReference type="GO" id="GO:0004674">
    <property type="term" value="F:protein serine/threonine kinase activity"/>
    <property type="evidence" value="ECO:0007669"/>
    <property type="project" value="UniProtKB-KW"/>
</dbReference>
<evidence type="ECO:0000259" key="8">
    <source>
        <dbReference type="PROSITE" id="PS50011"/>
    </source>
</evidence>
<dbReference type="STRING" id="765915.A0A1Y2HMI4"/>
<dbReference type="AlphaFoldDB" id="A0A1Y2HMI4"/>
<dbReference type="SUPFAM" id="SSF56112">
    <property type="entry name" value="Protein kinase-like (PK-like)"/>
    <property type="match status" value="1"/>
</dbReference>
<feature type="non-terminal residue" evidence="9">
    <location>
        <position position="224"/>
    </location>
</feature>
<comment type="similarity">
    <text evidence="1">Belongs to the protein kinase superfamily. CAMK Ser/Thr protein kinase family. NIM1 subfamily.</text>
</comment>
<evidence type="ECO:0000256" key="7">
    <source>
        <dbReference type="SAM" id="MobiDB-lite"/>
    </source>
</evidence>
<dbReference type="PROSITE" id="PS50011">
    <property type="entry name" value="PROTEIN_KINASE_DOM"/>
    <property type="match status" value="1"/>
</dbReference>
<evidence type="ECO:0000256" key="1">
    <source>
        <dbReference type="ARBA" id="ARBA00010791"/>
    </source>
</evidence>
<feature type="domain" description="Protein kinase" evidence="8">
    <location>
        <begin position="1"/>
        <end position="220"/>
    </location>
</feature>
<evidence type="ECO:0000256" key="4">
    <source>
        <dbReference type="ARBA" id="ARBA00022741"/>
    </source>
</evidence>
<keyword evidence="3" id="KW-0808">Transferase</keyword>
<evidence type="ECO:0000256" key="5">
    <source>
        <dbReference type="ARBA" id="ARBA00022777"/>
    </source>
</evidence>
<dbReference type="Proteomes" id="UP000193411">
    <property type="component" value="Unassembled WGS sequence"/>
</dbReference>
<keyword evidence="6" id="KW-0067">ATP-binding</keyword>
<accession>A0A1Y2HMI4</accession>
<proteinExistence type="inferred from homology"/>
<dbReference type="InterPro" id="IPR000719">
    <property type="entry name" value="Prot_kinase_dom"/>
</dbReference>
<evidence type="ECO:0000256" key="3">
    <source>
        <dbReference type="ARBA" id="ARBA00022679"/>
    </source>
</evidence>
<dbReference type="EMBL" id="MCFL01000020">
    <property type="protein sequence ID" value="ORZ35769.1"/>
    <property type="molecule type" value="Genomic_DNA"/>
</dbReference>
<dbReference type="GO" id="GO:0035556">
    <property type="term" value="P:intracellular signal transduction"/>
    <property type="evidence" value="ECO:0007669"/>
    <property type="project" value="TreeGrafter"/>
</dbReference>
<sequence>MYLANEAYDSEDGGTGHGQSQPQVITLRGHPNLVTLYQAFETPSSTILLLEYIAGINLHDFVFESIRLSEGVARGLFRQLVSAVSFCHARGVVHRDLKMSGGWLVKLVDFGLGSSFDPQEYRHTAVGSPGYFAPEIALGAEYVGPEVDVWSCGVVLFEMTTGMHPFSAKDLPTLKEIVVRGRFAVPHHVSPELRRTFARLMNTDASRRKNLHVLDVDAWTNVGY</sequence>
<feature type="region of interest" description="Disordered" evidence="7">
    <location>
        <begin position="1"/>
        <end position="22"/>
    </location>
</feature>
<keyword evidence="2" id="KW-0723">Serine/threonine-protein kinase</keyword>
<dbReference type="FunFam" id="1.10.510.10:FF:000571">
    <property type="entry name" value="Maternal embryonic leucine zipper kinase"/>
    <property type="match status" value="1"/>
</dbReference>